<dbReference type="PANTHER" id="PTHR34047">
    <property type="entry name" value="NUCLEAR INTRON MATURASE 1, MITOCHONDRIAL-RELATED"/>
    <property type="match status" value="1"/>
</dbReference>
<keyword evidence="3" id="KW-0548">Nucleotidyltransferase</keyword>
<comment type="caution">
    <text evidence="3">The sequence shown here is derived from an EMBL/GenBank/DDBJ whole genome shotgun (WGS) entry which is preliminary data.</text>
</comment>
<feature type="domain" description="Reverse transcriptase" evidence="2">
    <location>
        <begin position="1"/>
        <end position="400"/>
    </location>
</feature>
<comment type="similarity">
    <text evidence="1">Belongs to the bacterial reverse transcriptase family.</text>
</comment>
<keyword evidence="4" id="KW-1185">Reference proteome</keyword>
<dbReference type="GO" id="GO:0003964">
    <property type="term" value="F:RNA-directed DNA polymerase activity"/>
    <property type="evidence" value="ECO:0007669"/>
    <property type="project" value="UniProtKB-KW"/>
</dbReference>
<dbReference type="PANTHER" id="PTHR34047:SF8">
    <property type="entry name" value="PROTEIN YKFC"/>
    <property type="match status" value="1"/>
</dbReference>
<proteinExistence type="inferred from homology"/>
<evidence type="ECO:0000313" key="3">
    <source>
        <dbReference type="EMBL" id="RKS53903.1"/>
    </source>
</evidence>
<evidence type="ECO:0000313" key="4">
    <source>
        <dbReference type="Proteomes" id="UP000276282"/>
    </source>
</evidence>
<reference evidence="3 4" key="1">
    <citation type="submission" date="2018-10" db="EMBL/GenBank/DDBJ databases">
        <title>Genomic Encyclopedia of Archaeal and Bacterial Type Strains, Phase II (KMG-II): from individual species to whole genera.</title>
        <authorList>
            <person name="Goeker M."/>
        </authorList>
    </citation>
    <scope>NUCLEOTIDE SEQUENCE [LARGE SCALE GENOMIC DNA]</scope>
    <source>
        <strain evidence="3 4">DSM 19839</strain>
    </source>
</reference>
<name>A0A495PTG5_9FLAO</name>
<keyword evidence="3" id="KW-0808">Transferase</keyword>
<evidence type="ECO:0000259" key="2">
    <source>
        <dbReference type="PROSITE" id="PS50878"/>
    </source>
</evidence>
<dbReference type="Proteomes" id="UP000276282">
    <property type="component" value="Unassembled WGS sequence"/>
</dbReference>
<accession>A0A495PTG5</accession>
<protein>
    <submittedName>
        <fullName evidence="3">Reverse transcriptase (RNA-dependent DNA polymerase)</fullName>
    </submittedName>
</protein>
<dbReference type="AlphaFoldDB" id="A0A495PTG5"/>
<dbReference type="InterPro" id="IPR043502">
    <property type="entry name" value="DNA/RNA_pol_sf"/>
</dbReference>
<dbReference type="InterPro" id="IPR051083">
    <property type="entry name" value="GrpII_Intron_Splice-Mob/Def"/>
</dbReference>
<dbReference type="OrthoDB" id="9780724at2"/>
<dbReference type="RefSeq" id="WP_121345971.1">
    <property type="nucleotide sequence ID" value="NZ_RBLG01000002.1"/>
</dbReference>
<keyword evidence="3" id="KW-0695">RNA-directed DNA polymerase</keyword>
<sequence>MATDNWFKLKQYAHIGLPFKPKDRSWLVDYVTNPELIRKHRFTPFIKREIIQRKYRAIGSEKNEFGKRVREVKEPPKKRPILYATHLDSLIFSYYSYYLSIMYEWFIRHKNYNHCSVAYRKIRQEKGKKGNKSNIEFAHDAFRAINDFDGKPVSVIVADVSNFFDNLDHGILHTQWKRILSQYDDKGRLSMPDDHYNVYRALTKKRYVKLNELHNTFHNRLWVERKKINNPSISEWKQKKVAKLRNFRRENVIAFCEKKEFFKKHTYLVHSERRGLKGDKNHKNTFSEKGIPQGSPMSATLANIYMLSFDEEMFDAVSAVGGFYQRYSDDLILICPLEAEAEIHNAMLDSISGTCKLDIHPDKTKLYQYHHSSGHYKGGLIGENGKVNPDYQLEYLGFEYTGKRVYVKTQGISRYYRSMIRSIKRGKFYAGKKHHQGKGLFKQKLIKRFTIIGGKRILKRIPDPKNPGKYLTDPEKTYNWGNYFSYLNKVNHVMKELNGGEDTIKKQTRKFERNFHRLIKSPETKLREREKRVKGNKL</sequence>
<dbReference type="SUPFAM" id="SSF56672">
    <property type="entry name" value="DNA/RNA polymerases"/>
    <property type="match status" value="1"/>
</dbReference>
<dbReference type="PROSITE" id="PS50878">
    <property type="entry name" value="RT_POL"/>
    <property type="match status" value="1"/>
</dbReference>
<evidence type="ECO:0000256" key="1">
    <source>
        <dbReference type="ARBA" id="ARBA00034120"/>
    </source>
</evidence>
<organism evidence="3 4">
    <name type="scientific">Gillisia mitskevichiae</name>
    <dbReference type="NCBI Taxonomy" id="270921"/>
    <lineage>
        <taxon>Bacteria</taxon>
        <taxon>Pseudomonadati</taxon>
        <taxon>Bacteroidota</taxon>
        <taxon>Flavobacteriia</taxon>
        <taxon>Flavobacteriales</taxon>
        <taxon>Flavobacteriaceae</taxon>
        <taxon>Gillisia</taxon>
    </lineage>
</organism>
<dbReference type="Pfam" id="PF00078">
    <property type="entry name" value="RVT_1"/>
    <property type="match status" value="1"/>
</dbReference>
<dbReference type="InterPro" id="IPR000477">
    <property type="entry name" value="RT_dom"/>
</dbReference>
<gene>
    <name evidence="3" type="ORF">BC962_2170</name>
</gene>
<dbReference type="EMBL" id="RBLG01000002">
    <property type="protein sequence ID" value="RKS53903.1"/>
    <property type="molecule type" value="Genomic_DNA"/>
</dbReference>